<evidence type="ECO:0000256" key="1">
    <source>
        <dbReference type="SAM" id="MobiDB-lite"/>
    </source>
</evidence>
<feature type="compositionally biased region" description="Polar residues" evidence="1">
    <location>
        <begin position="37"/>
        <end position="55"/>
    </location>
</feature>
<feature type="chain" id="PRO_5046685260" evidence="2">
    <location>
        <begin position="29"/>
        <end position="140"/>
    </location>
</feature>
<sequence>MIKKVLATTAVAASVVGISATVAPQAMAVGKHDGGTATVNGNGAKSAFGNSTTRGRMSPQLELVQGSLNHLCAALIGEKLNVGSVFGHFPFTAQDINVLSNPQTQQCVQNSTQAKGDEAVSHILNDIPILSGNGARHHKH</sequence>
<evidence type="ECO:0000256" key="2">
    <source>
        <dbReference type="SAM" id="SignalP"/>
    </source>
</evidence>
<dbReference type="Proteomes" id="UP001626628">
    <property type="component" value="Chromosome"/>
</dbReference>
<dbReference type="EMBL" id="CP147982">
    <property type="protein sequence ID" value="WXK78674.1"/>
    <property type="molecule type" value="Genomic_DNA"/>
</dbReference>
<reference evidence="3 4" key="1">
    <citation type="submission" date="2024-03" db="EMBL/GenBank/DDBJ databases">
        <title>The complete genome of Streptomyces sirii sp.nov.</title>
        <authorList>
            <person name="Zakalyukina Y.V."/>
            <person name="Belik A.R."/>
            <person name="Biryukov M.V."/>
            <person name="Baturina O.A."/>
            <person name="Kabilov M.R."/>
        </authorList>
    </citation>
    <scope>NUCLEOTIDE SEQUENCE [LARGE SCALE GENOMIC DNA]</scope>
    <source>
        <strain evidence="3 4">BP-8</strain>
    </source>
</reference>
<proteinExistence type="predicted"/>
<feature type="signal peptide" evidence="2">
    <location>
        <begin position="1"/>
        <end position="28"/>
    </location>
</feature>
<name>A0ABZ2QQ58_9ACTN</name>
<dbReference type="RefSeq" id="WP_407287433.1">
    <property type="nucleotide sequence ID" value="NZ_CP147982.1"/>
</dbReference>
<dbReference type="Pfam" id="PF25848">
    <property type="entry name" value="Rodlin"/>
    <property type="match status" value="1"/>
</dbReference>
<gene>
    <name evidence="3" type="ORF">WAB15_23280</name>
</gene>
<keyword evidence="2" id="KW-0732">Signal</keyword>
<evidence type="ECO:0000313" key="3">
    <source>
        <dbReference type="EMBL" id="WXK78674.1"/>
    </source>
</evidence>
<protein>
    <submittedName>
        <fullName evidence="3">Rodlin</fullName>
    </submittedName>
</protein>
<feature type="region of interest" description="Disordered" evidence="1">
    <location>
        <begin position="36"/>
        <end position="55"/>
    </location>
</feature>
<keyword evidence="4" id="KW-1185">Reference proteome</keyword>
<organism evidence="3 4">
    <name type="scientific">Streptomyces sirii</name>
    <dbReference type="NCBI Taxonomy" id="3127701"/>
    <lineage>
        <taxon>Bacteria</taxon>
        <taxon>Bacillati</taxon>
        <taxon>Actinomycetota</taxon>
        <taxon>Actinomycetes</taxon>
        <taxon>Kitasatosporales</taxon>
        <taxon>Streptomycetaceae</taxon>
        <taxon>Streptomyces</taxon>
    </lineage>
</organism>
<accession>A0ABZ2QQ58</accession>
<dbReference type="NCBIfam" id="NF041022">
    <property type="entry name" value="rodlin_AB"/>
    <property type="match status" value="1"/>
</dbReference>
<evidence type="ECO:0000313" key="4">
    <source>
        <dbReference type="Proteomes" id="UP001626628"/>
    </source>
</evidence>
<dbReference type="InterPro" id="IPR047736">
    <property type="entry name" value="RdlA/B-like"/>
</dbReference>